<dbReference type="AlphaFoldDB" id="A0A318NJN3"/>
<dbReference type="SUPFAM" id="SSF53474">
    <property type="entry name" value="alpha/beta-Hydrolases"/>
    <property type="match status" value="1"/>
</dbReference>
<keyword evidence="2" id="KW-0378">Hydrolase</keyword>
<feature type="domain" description="AB hydrolase-1" evidence="1">
    <location>
        <begin position="41"/>
        <end position="281"/>
    </location>
</feature>
<dbReference type="EMBL" id="PYBV01000015">
    <property type="protein sequence ID" value="PYC70786.1"/>
    <property type="molecule type" value="Genomic_DNA"/>
</dbReference>
<dbReference type="Pfam" id="PF00561">
    <property type="entry name" value="Abhydrolase_1"/>
    <property type="match status" value="1"/>
</dbReference>
<dbReference type="PANTHER" id="PTHR43798:SF33">
    <property type="entry name" value="HYDROLASE, PUTATIVE (AFU_ORTHOLOGUE AFUA_2G14860)-RELATED"/>
    <property type="match status" value="1"/>
</dbReference>
<gene>
    <name evidence="2" type="ORF">C7C45_12910</name>
</gene>
<reference evidence="2 3" key="1">
    <citation type="submission" date="2018-03" db="EMBL/GenBank/DDBJ databases">
        <title>Bioinformatic expansion and discovery of thiopeptide antibiotics.</title>
        <authorList>
            <person name="Schwalen C.J."/>
            <person name="Hudson G.A."/>
            <person name="Mitchell D.A."/>
        </authorList>
    </citation>
    <scope>NUCLEOTIDE SEQUENCE [LARGE SCALE GENOMIC DNA]</scope>
    <source>
        <strain evidence="2 3">NRRL 8041</strain>
    </source>
</reference>
<dbReference type="Proteomes" id="UP000248333">
    <property type="component" value="Unassembled WGS sequence"/>
</dbReference>
<dbReference type="GO" id="GO:0016787">
    <property type="term" value="F:hydrolase activity"/>
    <property type="evidence" value="ECO:0007669"/>
    <property type="project" value="UniProtKB-KW"/>
</dbReference>
<evidence type="ECO:0000313" key="3">
    <source>
        <dbReference type="Proteomes" id="UP000248333"/>
    </source>
</evidence>
<accession>A0A318NJN3</accession>
<keyword evidence="3" id="KW-1185">Reference proteome</keyword>
<dbReference type="PANTHER" id="PTHR43798">
    <property type="entry name" value="MONOACYLGLYCEROL LIPASE"/>
    <property type="match status" value="1"/>
</dbReference>
<dbReference type="InterPro" id="IPR050266">
    <property type="entry name" value="AB_hydrolase_sf"/>
</dbReference>
<dbReference type="RefSeq" id="WP_110563890.1">
    <property type="nucleotide sequence ID" value="NZ_PYBV01000015.1"/>
</dbReference>
<dbReference type="PRINTS" id="PR00412">
    <property type="entry name" value="EPOXHYDRLASE"/>
</dbReference>
<name>A0A318NJN3_9ACTN</name>
<dbReference type="Gene3D" id="3.40.50.1820">
    <property type="entry name" value="alpha/beta hydrolase"/>
    <property type="match status" value="1"/>
</dbReference>
<proteinExistence type="predicted"/>
<sequence length="294" mass="31575">MGSTSHDVSALAPGAHSFLVDGVRQVYHVAGSGPVCVAHSGGPGIEWAYLRTPSLEEHFTMVYVEPVGTGASGQLDNPGDYRLDTYVRFLDAVVQHLDAPRVYLLGHSHGGFVIQSYALAHPDRVAGLALYDTSPVTGGEFWAEAMAALTAYPQRHPDRPEAAAVPAAFGQIGAATDDESLAVALRAALPVYFADFWGRQDEFAPFQAAVRISLTPASAQDPTPFDVRENLAEITVPAVVIVGAYDFICPPHRAEELHAGLKDSRLVLLENSGHFGHIEQPAEFTQAVVELLRR</sequence>
<protein>
    <submittedName>
        <fullName evidence="2">Alpha/beta hydrolase</fullName>
    </submittedName>
</protein>
<dbReference type="GO" id="GO:0016020">
    <property type="term" value="C:membrane"/>
    <property type="evidence" value="ECO:0007669"/>
    <property type="project" value="TreeGrafter"/>
</dbReference>
<comment type="caution">
    <text evidence="2">The sequence shown here is derived from an EMBL/GenBank/DDBJ whole genome shotgun (WGS) entry which is preliminary data.</text>
</comment>
<dbReference type="OrthoDB" id="5902829at2"/>
<organism evidence="2 3">
    <name type="scientific">Micromonospora arborensis</name>
    <dbReference type="NCBI Taxonomy" id="2116518"/>
    <lineage>
        <taxon>Bacteria</taxon>
        <taxon>Bacillati</taxon>
        <taxon>Actinomycetota</taxon>
        <taxon>Actinomycetes</taxon>
        <taxon>Micromonosporales</taxon>
        <taxon>Micromonosporaceae</taxon>
        <taxon>Micromonospora</taxon>
    </lineage>
</organism>
<evidence type="ECO:0000259" key="1">
    <source>
        <dbReference type="Pfam" id="PF00561"/>
    </source>
</evidence>
<evidence type="ECO:0000313" key="2">
    <source>
        <dbReference type="EMBL" id="PYC70786.1"/>
    </source>
</evidence>
<dbReference type="InterPro" id="IPR000073">
    <property type="entry name" value="AB_hydrolase_1"/>
</dbReference>
<dbReference type="InterPro" id="IPR000639">
    <property type="entry name" value="Epox_hydrolase-like"/>
</dbReference>
<dbReference type="InterPro" id="IPR029058">
    <property type="entry name" value="AB_hydrolase_fold"/>
</dbReference>